<accession>A0A2I0LBV2</accession>
<reference evidence="1 2" key="1">
    <citation type="submission" date="2017-11" db="EMBL/GenBank/DDBJ databases">
        <title>De-novo sequencing of pomegranate (Punica granatum L.) genome.</title>
        <authorList>
            <person name="Akparov Z."/>
            <person name="Amiraslanov A."/>
            <person name="Hajiyeva S."/>
            <person name="Abbasov M."/>
            <person name="Kaur K."/>
            <person name="Hamwieh A."/>
            <person name="Solovyev V."/>
            <person name="Salamov A."/>
            <person name="Braich B."/>
            <person name="Kosarev P."/>
            <person name="Mahmoud A."/>
            <person name="Hajiyev E."/>
            <person name="Babayeva S."/>
            <person name="Izzatullayeva V."/>
            <person name="Mammadov A."/>
            <person name="Mammadov A."/>
            <person name="Sharifova S."/>
            <person name="Ojaghi J."/>
            <person name="Eynullazada K."/>
            <person name="Bayramov B."/>
            <person name="Abdulazimova A."/>
            <person name="Shahmuradov I."/>
        </authorList>
    </citation>
    <scope>NUCLEOTIDE SEQUENCE [LARGE SCALE GENOMIC DNA]</scope>
    <source>
        <strain evidence="2">cv. AG2017</strain>
        <tissue evidence="1">Leaf</tissue>
    </source>
</reference>
<dbReference type="AlphaFoldDB" id="A0A2I0LBV2"/>
<dbReference type="Proteomes" id="UP000233551">
    <property type="component" value="Unassembled WGS sequence"/>
</dbReference>
<dbReference type="EMBL" id="PGOL01000060">
    <property type="protein sequence ID" value="PKI78163.1"/>
    <property type="molecule type" value="Genomic_DNA"/>
</dbReference>
<evidence type="ECO:0000313" key="2">
    <source>
        <dbReference type="Proteomes" id="UP000233551"/>
    </source>
</evidence>
<comment type="caution">
    <text evidence="1">The sequence shown here is derived from an EMBL/GenBank/DDBJ whole genome shotgun (WGS) entry which is preliminary data.</text>
</comment>
<proteinExistence type="predicted"/>
<evidence type="ECO:0000313" key="1">
    <source>
        <dbReference type="EMBL" id="PKI78163.1"/>
    </source>
</evidence>
<gene>
    <name evidence="1" type="ORF">CRG98_001491</name>
</gene>
<sequence>MHSSTATQMAPSDEPDLADLDWLEFQVPRQPAPMPCELPLRHLRKKTSCQDLRIQILCW</sequence>
<protein>
    <submittedName>
        <fullName evidence="1">Uncharacterized protein</fullName>
    </submittedName>
</protein>
<keyword evidence="2" id="KW-1185">Reference proteome</keyword>
<organism evidence="1 2">
    <name type="scientific">Punica granatum</name>
    <name type="common">Pomegranate</name>
    <dbReference type="NCBI Taxonomy" id="22663"/>
    <lineage>
        <taxon>Eukaryota</taxon>
        <taxon>Viridiplantae</taxon>
        <taxon>Streptophyta</taxon>
        <taxon>Embryophyta</taxon>
        <taxon>Tracheophyta</taxon>
        <taxon>Spermatophyta</taxon>
        <taxon>Magnoliopsida</taxon>
        <taxon>eudicotyledons</taxon>
        <taxon>Gunneridae</taxon>
        <taxon>Pentapetalae</taxon>
        <taxon>rosids</taxon>
        <taxon>malvids</taxon>
        <taxon>Myrtales</taxon>
        <taxon>Lythraceae</taxon>
        <taxon>Punica</taxon>
    </lineage>
</organism>
<name>A0A2I0LBV2_PUNGR</name>